<evidence type="ECO:0000256" key="2">
    <source>
        <dbReference type="SAM" id="Phobius"/>
    </source>
</evidence>
<feature type="compositionally biased region" description="Polar residues" evidence="1">
    <location>
        <begin position="17"/>
        <end position="26"/>
    </location>
</feature>
<feature type="transmembrane region" description="Helical" evidence="2">
    <location>
        <begin position="177"/>
        <end position="199"/>
    </location>
</feature>
<feature type="transmembrane region" description="Helical" evidence="2">
    <location>
        <begin position="294"/>
        <end position="313"/>
    </location>
</feature>
<evidence type="ECO:0000313" key="4">
    <source>
        <dbReference type="Proteomes" id="UP000698800"/>
    </source>
</evidence>
<proteinExistence type="predicted"/>
<reference evidence="3" key="1">
    <citation type="submission" date="2021-03" db="EMBL/GenBank/DDBJ databases">
        <title>Comparative genomics and phylogenomic investigation of the class Geoglossomycetes provide insights into ecological specialization and systematics.</title>
        <authorList>
            <person name="Melie T."/>
            <person name="Pirro S."/>
            <person name="Miller A.N."/>
            <person name="Quandt A."/>
        </authorList>
    </citation>
    <scope>NUCLEOTIDE SEQUENCE</scope>
    <source>
        <strain evidence="3">GBOQ0MN5Z8</strain>
    </source>
</reference>
<keyword evidence="2" id="KW-0812">Transmembrane</keyword>
<dbReference type="EMBL" id="JAGHQL010000014">
    <property type="protein sequence ID" value="KAH0544753.1"/>
    <property type="molecule type" value="Genomic_DNA"/>
</dbReference>
<organism evidence="3 4">
    <name type="scientific">Glutinoglossum americanum</name>
    <dbReference type="NCBI Taxonomy" id="1670608"/>
    <lineage>
        <taxon>Eukaryota</taxon>
        <taxon>Fungi</taxon>
        <taxon>Dikarya</taxon>
        <taxon>Ascomycota</taxon>
        <taxon>Pezizomycotina</taxon>
        <taxon>Geoglossomycetes</taxon>
        <taxon>Geoglossales</taxon>
        <taxon>Geoglossaceae</taxon>
        <taxon>Glutinoglossum</taxon>
    </lineage>
</organism>
<feature type="compositionally biased region" description="Polar residues" evidence="1">
    <location>
        <begin position="140"/>
        <end position="156"/>
    </location>
</feature>
<evidence type="ECO:0000256" key="1">
    <source>
        <dbReference type="SAM" id="MobiDB-lite"/>
    </source>
</evidence>
<keyword evidence="4" id="KW-1185">Reference proteome</keyword>
<keyword evidence="2" id="KW-0472">Membrane</keyword>
<dbReference type="AlphaFoldDB" id="A0A9P8L0K0"/>
<sequence length="857" mass="92119">MSTGWSAGVLPGEQEYHSLTESSADMASSAPHDVNARTYPPGPAVIRSPPTPVERPRFESDESFIATDFPPGTSSPVGGGVADNTLDSQRRPSRNHQGLRIASGSQMPGRASVVSSRGSSPAPSEHLSPYTPSPDGRNFATPSETDRLTSGMTSASGEGAALTGRKPRTRVRIRGRFARVFTLVLSIYSTIFSGLYLLIALRRPTYSHSLSTNGLLTPASVQILSTAVARTIELSFVTVFVAFLGQVLVSEAYVEEGKDTKGEKRGITMAEMAMRSWISEPGTILSEWNRVRTAGLSVLGMLCLVATVIAMLYTSAANALVSPKLRAITMPSYQLYGLVKTQFANSPFIESQCLTPMKSDPVNDGTTCLQIWHAGQANHAYSVFLSEWHLRAGSGVPTELSERPTGVGLTTNDTYVLASWLDTESAVPVRSGSGGRIINNVTMAMPHAGVVSVARDQKNNILQPSLNGFGDYSITTPVMTAAVNVLCVEMSREELAPLIFTTFPAANRAGGVVPNATAWPALVPKEELELWMNGTAVDDLFEWGERYNRHPPILYQYPLPLTTLLNDPAFPSDSLYFLAKGPQAPVAVGDNYTLCSLRVSQTSKCETIYRAAGSGGILSANCGGSGNKKSGLSSADAPWKPEPGWVDIGHKWGYSLGLNEGLLNSTSSNARSLAELTLTSPSLSPHLPSMAETLAVLAGCTLIDVTLDTTFRPTWTYSTPTPGVYEPFTAAITRNLYASGGNQEWQKLFYPVLVGVFLANVFILVYTVTHRRAHLTDFTEPVKLFSLAAGSEKSMLVEGGGVGKNELKVRWVVREGPGGRMEVVGVGEEEWRVGVGRGSRLFWSPRGGPGEKRWGRV</sequence>
<gene>
    <name evidence="3" type="ORF">FGG08_001120</name>
</gene>
<comment type="caution">
    <text evidence="3">The sequence shown here is derived from an EMBL/GenBank/DDBJ whole genome shotgun (WGS) entry which is preliminary data.</text>
</comment>
<dbReference type="Proteomes" id="UP000698800">
    <property type="component" value="Unassembled WGS sequence"/>
</dbReference>
<feature type="region of interest" description="Disordered" evidence="1">
    <location>
        <begin position="1"/>
        <end position="167"/>
    </location>
</feature>
<accession>A0A9P8L0K0</accession>
<feature type="transmembrane region" description="Helical" evidence="2">
    <location>
        <begin position="748"/>
        <end position="768"/>
    </location>
</feature>
<keyword evidence="2" id="KW-1133">Transmembrane helix</keyword>
<feature type="compositionally biased region" description="Low complexity" evidence="1">
    <location>
        <begin position="109"/>
        <end position="124"/>
    </location>
</feature>
<evidence type="ECO:0000313" key="3">
    <source>
        <dbReference type="EMBL" id="KAH0544753.1"/>
    </source>
</evidence>
<dbReference type="OrthoDB" id="4721035at2759"/>
<name>A0A9P8L0K0_9PEZI</name>
<feature type="transmembrane region" description="Helical" evidence="2">
    <location>
        <begin position="234"/>
        <end position="254"/>
    </location>
</feature>
<protein>
    <submittedName>
        <fullName evidence="3">Uncharacterized protein</fullName>
    </submittedName>
</protein>